<keyword evidence="2" id="KW-1185">Reference proteome</keyword>
<protein>
    <submittedName>
        <fullName evidence="1">Uncharacterized protein</fullName>
    </submittedName>
</protein>
<dbReference type="InterPro" id="IPR010694">
    <property type="entry name" value="Uncharacterised_VirK"/>
</dbReference>
<reference evidence="1 2" key="1">
    <citation type="submission" date="2016-12" db="EMBL/GenBank/DDBJ databases">
        <authorList>
            <person name="Song W.-J."/>
            <person name="Kurnit D.M."/>
        </authorList>
    </citation>
    <scope>NUCLEOTIDE SEQUENCE [LARGE SCALE GENOMIC DNA]</scope>
    <source>
        <strain evidence="1 2">STM7296</strain>
    </source>
</reference>
<sequence length="165" mass="17858">MMVDLTKCAPASDTTTQAARGGLKINTYWIMEDGTLSFSDERATVGPVGAPTFQSPSGDPIWQSVRYNVNPDQTISVATEIFFCLTLVGCRPTVTTPAPSIKASSSTLSATSVTTQLSARHRLCGIASCCARRTLCRKCLVVHEAVRTAVRRNEPSQFRTARRDS</sequence>
<dbReference type="EMBL" id="CYGX02000014">
    <property type="protein sequence ID" value="SIT38254.1"/>
    <property type="molecule type" value="Genomic_DNA"/>
</dbReference>
<dbReference type="AlphaFoldDB" id="A0A1N7RT12"/>
<gene>
    <name evidence="1" type="ORF">BN2475_140088</name>
</gene>
<name>A0A1N7RT12_9BURK</name>
<dbReference type="Proteomes" id="UP000187012">
    <property type="component" value="Unassembled WGS sequence"/>
</dbReference>
<evidence type="ECO:0000313" key="1">
    <source>
        <dbReference type="EMBL" id="SIT38254.1"/>
    </source>
</evidence>
<evidence type="ECO:0000313" key="2">
    <source>
        <dbReference type="Proteomes" id="UP000187012"/>
    </source>
</evidence>
<accession>A0A1N7RT12</accession>
<organism evidence="1 2">
    <name type="scientific">Paraburkholderia ribeironis</name>
    <dbReference type="NCBI Taxonomy" id="1247936"/>
    <lineage>
        <taxon>Bacteria</taxon>
        <taxon>Pseudomonadati</taxon>
        <taxon>Pseudomonadota</taxon>
        <taxon>Betaproteobacteria</taxon>
        <taxon>Burkholderiales</taxon>
        <taxon>Burkholderiaceae</taxon>
        <taxon>Paraburkholderia</taxon>
    </lineage>
</organism>
<proteinExistence type="predicted"/>
<dbReference type="Pfam" id="PF06903">
    <property type="entry name" value="VirK"/>
    <property type="match status" value="1"/>
</dbReference>